<comment type="caution">
    <text evidence="3">The sequence shown here is derived from an EMBL/GenBank/DDBJ whole genome shotgun (WGS) entry which is preliminary data.</text>
</comment>
<dbReference type="Pfam" id="PF01337">
    <property type="entry name" value="Barstar"/>
    <property type="match status" value="1"/>
</dbReference>
<evidence type="ECO:0000259" key="2">
    <source>
        <dbReference type="Pfam" id="PF01337"/>
    </source>
</evidence>
<dbReference type="Gene3D" id="3.30.370.10">
    <property type="entry name" value="Barstar-like"/>
    <property type="match status" value="1"/>
</dbReference>
<comment type="similarity">
    <text evidence="1">Belongs to the barstar family.</text>
</comment>
<dbReference type="SUPFAM" id="SSF52038">
    <property type="entry name" value="Barstar-related"/>
    <property type="match status" value="1"/>
</dbReference>
<name>A0A1J4NQH5_9ACTN</name>
<accession>A0A1J4NQH5</accession>
<evidence type="ECO:0000313" key="3">
    <source>
        <dbReference type="EMBL" id="OIJ64394.1"/>
    </source>
</evidence>
<gene>
    <name evidence="3" type="ORF">WN71_029905</name>
</gene>
<proteinExistence type="inferred from homology"/>
<dbReference type="AlphaFoldDB" id="A0A1J4NQH5"/>
<dbReference type="InterPro" id="IPR035905">
    <property type="entry name" value="Barstar-like_sf"/>
</dbReference>
<dbReference type="STRING" id="1428628.WN71_029905"/>
<keyword evidence="4" id="KW-1185">Reference proteome</keyword>
<reference evidence="3" key="1">
    <citation type="submission" date="2016-10" db="EMBL/GenBank/DDBJ databases">
        <title>Genome sequence of Streptomyces mangrovisoli MUSC 149.</title>
        <authorList>
            <person name="Lee L.-H."/>
            <person name="Ser H.-L."/>
        </authorList>
    </citation>
    <scope>NUCLEOTIDE SEQUENCE [LARGE SCALE GENOMIC DNA]</scope>
    <source>
        <strain evidence="3">MUSC 149</strain>
    </source>
</reference>
<protein>
    <submittedName>
        <fullName evidence="3">Barstar domain containing protein</fullName>
    </submittedName>
</protein>
<feature type="domain" description="Barstar (barnase inhibitor)" evidence="2">
    <location>
        <begin position="175"/>
        <end position="242"/>
    </location>
</feature>
<evidence type="ECO:0000313" key="4">
    <source>
        <dbReference type="Proteomes" id="UP000034196"/>
    </source>
</evidence>
<organism evidence="3 4">
    <name type="scientific">Streptomyces mangrovisoli</name>
    <dbReference type="NCBI Taxonomy" id="1428628"/>
    <lineage>
        <taxon>Bacteria</taxon>
        <taxon>Bacillati</taxon>
        <taxon>Actinomycetota</taxon>
        <taxon>Actinomycetes</taxon>
        <taxon>Kitasatosporales</taxon>
        <taxon>Streptomycetaceae</taxon>
        <taxon>Streptomyces</taxon>
    </lineage>
</organism>
<dbReference type="OrthoDB" id="8859549at2"/>
<dbReference type="InterPro" id="IPR000468">
    <property type="entry name" value="Barstar"/>
</dbReference>
<dbReference type="Proteomes" id="UP000034196">
    <property type="component" value="Unassembled WGS sequence"/>
</dbReference>
<dbReference type="EMBL" id="LAVA02000083">
    <property type="protein sequence ID" value="OIJ64394.1"/>
    <property type="molecule type" value="Genomic_DNA"/>
</dbReference>
<sequence length="271" mass="29083">MRASEPGGTGWTYTLTSDEDDSDWGFAQGAEGFFTPLPGGEGDRRVRFVGCAPQGALLRSLDHLGTHRATAGSAWIGLLDAEGAKMGTYFVSDVRTTEVRPSACGADLLDITATLWCDMSLPGADRVWDLIAAGRLNRTGLWHAMDADGRRAWLSVALMSRGYRRQGATALPPGHVVTLDGRHIVDEDSFYCAIGEAVNGPGGYFGWNLAALDDCLCGGFGTAGPFTLVWESSAEARARVEEAEPRDPGEEPLFGVLLDIFRDRGVDVVLR</sequence>
<evidence type="ECO:0000256" key="1">
    <source>
        <dbReference type="ARBA" id="ARBA00006845"/>
    </source>
</evidence>